<sequence length="95" mass="10555">MRIQIDEKVFNHPAGQLKVIGINEGEVPKSAGKKVWNTDSKIHKHKKAEIGSKKGPSGLNFQNNFLRFCQKELVENTSGLENSTTCFVSERGEGL</sequence>
<dbReference type="EMBL" id="LHYE01000005">
    <property type="protein sequence ID" value="KXB07593.1"/>
    <property type="molecule type" value="Genomic_DNA"/>
</dbReference>
<name>A0A133VMG4_9EURY</name>
<dbReference type="Proteomes" id="UP000070263">
    <property type="component" value="Unassembled WGS sequence"/>
</dbReference>
<accession>A0A133VMG4</accession>
<dbReference type="AlphaFoldDB" id="A0A133VMG4"/>
<reference evidence="1 2" key="1">
    <citation type="journal article" date="2016" name="Sci. Rep.">
        <title>Metabolic traits of an uncultured archaeal lineage -MSBL1- from brine pools of the Red Sea.</title>
        <authorList>
            <person name="Mwirichia R."/>
            <person name="Alam I."/>
            <person name="Rashid M."/>
            <person name="Vinu M."/>
            <person name="Ba-Alawi W."/>
            <person name="Anthony Kamau A."/>
            <person name="Kamanda Ngugi D."/>
            <person name="Goker M."/>
            <person name="Klenk H.P."/>
            <person name="Bajic V."/>
            <person name="Stingl U."/>
        </authorList>
    </citation>
    <scope>NUCLEOTIDE SEQUENCE [LARGE SCALE GENOMIC DNA]</scope>
    <source>
        <strain evidence="1">SCGC-AAA382A20</strain>
    </source>
</reference>
<gene>
    <name evidence="1" type="ORF">AKJ51_00870</name>
</gene>
<protein>
    <submittedName>
        <fullName evidence="1">Uncharacterized protein</fullName>
    </submittedName>
</protein>
<proteinExistence type="predicted"/>
<keyword evidence="2" id="KW-1185">Reference proteome</keyword>
<evidence type="ECO:0000313" key="2">
    <source>
        <dbReference type="Proteomes" id="UP000070263"/>
    </source>
</evidence>
<organism evidence="1 2">
    <name type="scientific">candidate division MSBL1 archaeon SCGC-AAA382A20</name>
    <dbReference type="NCBI Taxonomy" id="1698280"/>
    <lineage>
        <taxon>Archaea</taxon>
        <taxon>Methanobacteriati</taxon>
        <taxon>Methanobacteriota</taxon>
        <taxon>candidate division MSBL1</taxon>
    </lineage>
</organism>
<comment type="caution">
    <text evidence="1">The sequence shown here is derived from an EMBL/GenBank/DDBJ whole genome shotgun (WGS) entry which is preliminary data.</text>
</comment>
<evidence type="ECO:0000313" key="1">
    <source>
        <dbReference type="EMBL" id="KXB07593.1"/>
    </source>
</evidence>